<dbReference type="Proteomes" id="UP000607653">
    <property type="component" value="Unassembled WGS sequence"/>
</dbReference>
<organism evidence="1 2">
    <name type="scientific">Nelumbo nucifera</name>
    <name type="common">Sacred lotus</name>
    <dbReference type="NCBI Taxonomy" id="4432"/>
    <lineage>
        <taxon>Eukaryota</taxon>
        <taxon>Viridiplantae</taxon>
        <taxon>Streptophyta</taxon>
        <taxon>Embryophyta</taxon>
        <taxon>Tracheophyta</taxon>
        <taxon>Spermatophyta</taxon>
        <taxon>Magnoliopsida</taxon>
        <taxon>Proteales</taxon>
        <taxon>Nelumbonaceae</taxon>
        <taxon>Nelumbo</taxon>
    </lineage>
</organism>
<dbReference type="AlphaFoldDB" id="A0A822YK21"/>
<gene>
    <name evidence="1" type="ORF">HUJ06_011314</name>
</gene>
<keyword evidence="2" id="KW-1185">Reference proteome</keyword>
<sequence>MMEKLNNRSLWHLVVRGALYRRCFCIYDNEYADWLSLPHIPGLYDSEYGSLLLCNILYSNINNFSFYVMSYNREISLKAGSMQY</sequence>
<comment type="caution">
    <text evidence="1">The sequence shown here is derived from an EMBL/GenBank/DDBJ whole genome shotgun (WGS) entry which is preliminary data.</text>
</comment>
<reference evidence="1 2" key="1">
    <citation type="journal article" date="2020" name="Mol. Biol. Evol.">
        <title>Distinct Expression and Methylation Patterns for Genes with Different Fates following a Single Whole-Genome Duplication in Flowering Plants.</title>
        <authorList>
            <person name="Shi T."/>
            <person name="Rahmani R.S."/>
            <person name="Gugger P.F."/>
            <person name="Wang M."/>
            <person name="Li H."/>
            <person name="Zhang Y."/>
            <person name="Li Z."/>
            <person name="Wang Q."/>
            <person name="Van de Peer Y."/>
            <person name="Marchal K."/>
            <person name="Chen J."/>
        </authorList>
    </citation>
    <scope>NUCLEOTIDE SEQUENCE [LARGE SCALE GENOMIC DNA]</scope>
    <source>
        <tissue evidence="1">Leaf</tissue>
    </source>
</reference>
<dbReference type="EMBL" id="DUZY01000003">
    <property type="protein sequence ID" value="DAD32463.1"/>
    <property type="molecule type" value="Genomic_DNA"/>
</dbReference>
<evidence type="ECO:0000313" key="1">
    <source>
        <dbReference type="EMBL" id="DAD32463.1"/>
    </source>
</evidence>
<protein>
    <submittedName>
        <fullName evidence="1">Uncharacterized protein</fullName>
    </submittedName>
</protein>
<accession>A0A822YK21</accession>
<proteinExistence type="predicted"/>
<evidence type="ECO:0000313" key="2">
    <source>
        <dbReference type="Proteomes" id="UP000607653"/>
    </source>
</evidence>
<name>A0A822YK21_NELNU</name>